<dbReference type="FunFam" id="4.10.280.10:FF:000019">
    <property type="entry name" value="Myc proto-oncogene protein"/>
    <property type="match status" value="1"/>
</dbReference>
<dbReference type="AlphaFoldDB" id="A0A9P0ADH3"/>
<dbReference type="InterPro" id="IPR011598">
    <property type="entry name" value="bHLH_dom"/>
</dbReference>
<reference evidence="4" key="1">
    <citation type="submission" date="2021-12" db="EMBL/GenBank/DDBJ databases">
        <authorList>
            <person name="King R."/>
        </authorList>
    </citation>
    <scope>NUCLEOTIDE SEQUENCE</scope>
</reference>
<proteinExistence type="predicted"/>
<evidence type="ECO:0000313" key="5">
    <source>
        <dbReference type="Proteomes" id="UP001152759"/>
    </source>
</evidence>
<gene>
    <name evidence="4" type="ORF">BEMITA_LOCUS9105</name>
</gene>
<feature type="compositionally biased region" description="Low complexity" evidence="2">
    <location>
        <begin position="373"/>
        <end position="386"/>
    </location>
</feature>
<dbReference type="Proteomes" id="UP001152759">
    <property type="component" value="Chromosome 5"/>
</dbReference>
<dbReference type="InterPro" id="IPR002418">
    <property type="entry name" value="Tscrpt_reg_Myc"/>
</dbReference>
<dbReference type="GO" id="GO:0003677">
    <property type="term" value="F:DNA binding"/>
    <property type="evidence" value="ECO:0007669"/>
    <property type="project" value="UniProtKB-KW"/>
</dbReference>
<dbReference type="InterPro" id="IPR036638">
    <property type="entry name" value="HLH_DNA-bd_sf"/>
</dbReference>
<feature type="compositionally biased region" description="Acidic residues" evidence="2">
    <location>
        <begin position="405"/>
        <end position="420"/>
    </location>
</feature>
<evidence type="ECO:0000256" key="1">
    <source>
        <dbReference type="ARBA" id="ARBA00023125"/>
    </source>
</evidence>
<accession>A0A9P0ADH3</accession>
<dbReference type="SUPFAM" id="SSF47459">
    <property type="entry name" value="HLH, helix-loop-helix DNA-binding domain"/>
    <property type="match status" value="1"/>
</dbReference>
<dbReference type="PANTHER" id="PTHR45851">
    <property type="entry name" value="MYC PROTO-ONCOGENE"/>
    <property type="match status" value="1"/>
</dbReference>
<dbReference type="KEGG" id="btab:109037871"/>
<feature type="region of interest" description="Disordered" evidence="2">
    <location>
        <begin position="324"/>
        <end position="495"/>
    </location>
</feature>
<evidence type="ECO:0000259" key="3">
    <source>
        <dbReference type="PROSITE" id="PS50888"/>
    </source>
</evidence>
<dbReference type="SMART" id="SM00353">
    <property type="entry name" value="HLH"/>
    <property type="match status" value="1"/>
</dbReference>
<keyword evidence="1" id="KW-0238">DNA-binding</keyword>
<organism evidence="4 5">
    <name type="scientific">Bemisia tabaci</name>
    <name type="common">Sweetpotato whitefly</name>
    <name type="synonym">Aleurodes tabaci</name>
    <dbReference type="NCBI Taxonomy" id="7038"/>
    <lineage>
        <taxon>Eukaryota</taxon>
        <taxon>Metazoa</taxon>
        <taxon>Ecdysozoa</taxon>
        <taxon>Arthropoda</taxon>
        <taxon>Hexapoda</taxon>
        <taxon>Insecta</taxon>
        <taxon>Pterygota</taxon>
        <taxon>Neoptera</taxon>
        <taxon>Paraneoptera</taxon>
        <taxon>Hemiptera</taxon>
        <taxon>Sternorrhyncha</taxon>
        <taxon>Aleyrodoidea</taxon>
        <taxon>Aleyrodidae</taxon>
        <taxon>Aleyrodinae</taxon>
        <taxon>Bemisia</taxon>
    </lineage>
</organism>
<dbReference type="Pfam" id="PF00010">
    <property type="entry name" value="HLH"/>
    <property type="match status" value="1"/>
</dbReference>
<feature type="region of interest" description="Disordered" evidence="2">
    <location>
        <begin position="134"/>
        <end position="155"/>
    </location>
</feature>
<feature type="compositionally biased region" description="Basic and acidic residues" evidence="2">
    <location>
        <begin position="485"/>
        <end position="495"/>
    </location>
</feature>
<keyword evidence="5" id="KW-1185">Reference proteome</keyword>
<evidence type="ECO:0000313" key="4">
    <source>
        <dbReference type="EMBL" id="CAH0390375.1"/>
    </source>
</evidence>
<evidence type="ECO:0000256" key="2">
    <source>
        <dbReference type="SAM" id="MobiDB-lite"/>
    </source>
</evidence>
<dbReference type="InterPro" id="IPR050433">
    <property type="entry name" value="Myc_transcription_factors"/>
</dbReference>
<feature type="compositionally biased region" description="Pro residues" evidence="2">
    <location>
        <begin position="139"/>
        <end position="148"/>
    </location>
</feature>
<dbReference type="Gene3D" id="4.10.280.10">
    <property type="entry name" value="Helix-loop-helix DNA-binding domain"/>
    <property type="match status" value="1"/>
</dbReference>
<protein>
    <recommendedName>
        <fullName evidence="3">BHLH domain-containing protein</fullName>
    </recommendedName>
</protein>
<dbReference type="GO" id="GO:0046983">
    <property type="term" value="F:protein dimerization activity"/>
    <property type="evidence" value="ECO:0007669"/>
    <property type="project" value="InterPro"/>
</dbReference>
<sequence length="575" mass="63473">MMPVRYEDPTLDLELLSRFDVSEYMDELDELPASLPSEDVWKKFDLLDMAPTLDMAHTLLDEHVDLGTIMEDLDIVPSCPAPEVKKEQLYSCCGTKCDRHDCMWGGFCASNDHGKSCGSEVTSLPPAALTTIKQEPPEPETLPQPAQPSPVKIKTEPAYDPVPAAAVKRECESVSVSTVDNTKVVSITTRTPSDEPPRRRYIVQRTVSRASTSPAPRSVVSATISLPANKVPGSCVSIVKVSPSRPETPQSLPESDDESTPIPLNNAGQALLKSAIDTIIGSATVPSYEPWDAEDSAALASWPASEVTGQVRRTSAPTIRERVSVTDSDHSYGIKLPPGPTYGSPIKAEDLGVQTPSDSEEEEVDVVSFQDTSSIRSSSRSSSVSRDCFGPSGTSRTRAMAIATQDEEDEDESSSNELEEPSTYFTKSQRYVKRKRRKSFSYDDDYTEDPKARRAQNRKRARVTKKKSSPAKSRFGYTDSEGEVPSDRRSFHNSMERKRRVDLRNSFEELRCLVPRIEHKKRSPKVVILNEAALFCMELSTSSQQMSAELAALRRKQEGLRSAVSMLRKSLAAAR</sequence>
<feature type="compositionally biased region" description="Basic residues" evidence="2">
    <location>
        <begin position="453"/>
        <end position="469"/>
    </location>
</feature>
<name>A0A9P0ADH3_BEMTA</name>
<dbReference type="PRINTS" id="PR00044">
    <property type="entry name" value="LEUZIPPRMYC"/>
</dbReference>
<dbReference type="PROSITE" id="PS50888">
    <property type="entry name" value="BHLH"/>
    <property type="match status" value="1"/>
</dbReference>
<dbReference type="GO" id="GO:0003700">
    <property type="term" value="F:DNA-binding transcription factor activity"/>
    <property type="evidence" value="ECO:0007669"/>
    <property type="project" value="InterPro"/>
</dbReference>
<feature type="domain" description="BHLH" evidence="3">
    <location>
        <begin position="487"/>
        <end position="539"/>
    </location>
</feature>
<dbReference type="EMBL" id="OU963866">
    <property type="protein sequence ID" value="CAH0390375.1"/>
    <property type="molecule type" value="Genomic_DNA"/>
</dbReference>
<feature type="region of interest" description="Disordered" evidence="2">
    <location>
        <begin position="240"/>
        <end position="262"/>
    </location>
</feature>
<feature type="compositionally biased region" description="Basic residues" evidence="2">
    <location>
        <begin position="430"/>
        <end position="439"/>
    </location>
</feature>
<dbReference type="CDD" id="cd11400">
    <property type="entry name" value="bHLHzip_Myc"/>
    <property type="match status" value="1"/>
</dbReference>